<dbReference type="EMBL" id="CP042191">
    <property type="protein sequence ID" value="QDS71908.1"/>
    <property type="molecule type" value="Genomic_DNA"/>
</dbReference>
<organism evidence="8 9">
    <name type="scientific">Venturia effusa</name>
    <dbReference type="NCBI Taxonomy" id="50376"/>
    <lineage>
        <taxon>Eukaryota</taxon>
        <taxon>Fungi</taxon>
        <taxon>Dikarya</taxon>
        <taxon>Ascomycota</taxon>
        <taxon>Pezizomycotina</taxon>
        <taxon>Dothideomycetes</taxon>
        <taxon>Pleosporomycetidae</taxon>
        <taxon>Venturiales</taxon>
        <taxon>Venturiaceae</taxon>
        <taxon>Venturia</taxon>
    </lineage>
</organism>
<keyword evidence="3 6" id="KW-1133">Transmembrane helix</keyword>
<accession>A0A517L8D4</accession>
<keyword evidence="4 6" id="KW-0472">Membrane</keyword>
<evidence type="ECO:0000256" key="4">
    <source>
        <dbReference type="ARBA" id="ARBA00023136"/>
    </source>
</evidence>
<evidence type="ECO:0000256" key="2">
    <source>
        <dbReference type="ARBA" id="ARBA00022692"/>
    </source>
</evidence>
<evidence type="ECO:0000313" key="8">
    <source>
        <dbReference type="EMBL" id="QDS71908.1"/>
    </source>
</evidence>
<comment type="subcellular location">
    <subcellularLocation>
        <location evidence="1">Membrane</location>
        <topology evidence="1">Multi-pass membrane protein</topology>
    </subcellularLocation>
</comment>
<dbReference type="Proteomes" id="UP000316270">
    <property type="component" value="Chromosome 7"/>
</dbReference>
<dbReference type="STRING" id="50376.A0A517L8D4"/>
<feature type="transmembrane region" description="Helical" evidence="6">
    <location>
        <begin position="84"/>
        <end position="111"/>
    </location>
</feature>
<evidence type="ECO:0000313" key="9">
    <source>
        <dbReference type="Proteomes" id="UP000316270"/>
    </source>
</evidence>
<name>A0A517L8D4_9PEZI</name>
<feature type="domain" description="Rhodopsin" evidence="7">
    <location>
        <begin position="26"/>
        <end position="221"/>
    </location>
</feature>
<dbReference type="PANTHER" id="PTHR33048:SF149">
    <property type="entry name" value="UBID FAMILY DECARBOXYLASE"/>
    <property type="match status" value="1"/>
</dbReference>
<dbReference type="AlphaFoldDB" id="A0A517L8D4"/>
<dbReference type="GO" id="GO:0016020">
    <property type="term" value="C:membrane"/>
    <property type="evidence" value="ECO:0007669"/>
    <property type="project" value="UniProtKB-SubCell"/>
</dbReference>
<proteinExistence type="inferred from homology"/>
<evidence type="ECO:0000256" key="1">
    <source>
        <dbReference type="ARBA" id="ARBA00004141"/>
    </source>
</evidence>
<feature type="transmembrane region" description="Helical" evidence="6">
    <location>
        <begin position="165"/>
        <end position="193"/>
    </location>
</feature>
<evidence type="ECO:0000256" key="6">
    <source>
        <dbReference type="SAM" id="Phobius"/>
    </source>
</evidence>
<dbReference type="PANTHER" id="PTHR33048">
    <property type="entry name" value="PTH11-LIKE INTEGRAL MEMBRANE PROTEIN (AFU_ORTHOLOGUE AFUA_5G11245)"/>
    <property type="match status" value="1"/>
</dbReference>
<comment type="similarity">
    <text evidence="5">Belongs to the SAT4 family.</text>
</comment>
<feature type="transmembrane region" description="Helical" evidence="6">
    <location>
        <begin position="49"/>
        <end position="72"/>
    </location>
</feature>
<dbReference type="InterPro" id="IPR052337">
    <property type="entry name" value="SAT4-like"/>
</dbReference>
<gene>
    <name evidence="8" type="ORF">FKW77_000396</name>
</gene>
<feature type="transmembrane region" description="Helical" evidence="6">
    <location>
        <begin position="131"/>
        <end position="153"/>
    </location>
</feature>
<evidence type="ECO:0000256" key="3">
    <source>
        <dbReference type="ARBA" id="ARBA00022989"/>
    </source>
</evidence>
<sequence length="346" mass="38816">MTLAVVAYTVLSISLNEVASGGGSNLMSAADVAAMTPAIHKERVRGTKWVFVSEHAMILTIWTLKACMLIIYLRITEGLKQSRLVIYCATYTLLCFIGTEFALFFSCRPLALYFTVPTPNYQCSSYQHYEIVQGVLSISCDILILIIAMPILIAVRLPKRQKMILLFLFGLGLFVIVAAILTKVYCLVPSLISYQYMNWYFREATIAMLVTNIPLMWSLVRDIFPGLKRWINDSMGDYEAHPWLKNTSSARRSRVPRELALRMEANTTATTSASRENMLPIPHISPVIDDDIEKGGKGMILVQNDVILDVETAKGNESQYPVWDWTGNRDRVTATDIAGGRHSMAK</sequence>
<keyword evidence="2 6" id="KW-0812">Transmembrane</keyword>
<dbReference type="InterPro" id="IPR049326">
    <property type="entry name" value="Rhodopsin_dom_fungi"/>
</dbReference>
<protein>
    <recommendedName>
        <fullName evidence="7">Rhodopsin domain-containing protein</fullName>
    </recommendedName>
</protein>
<evidence type="ECO:0000259" key="7">
    <source>
        <dbReference type="Pfam" id="PF20684"/>
    </source>
</evidence>
<dbReference type="OrthoDB" id="3903189at2759"/>
<dbReference type="Pfam" id="PF20684">
    <property type="entry name" value="Fung_rhodopsin"/>
    <property type="match status" value="1"/>
</dbReference>
<reference evidence="8 9" key="1">
    <citation type="submission" date="2019-07" db="EMBL/GenBank/DDBJ databases">
        <title>Finished genome of Venturia effusa.</title>
        <authorList>
            <person name="Young C.A."/>
            <person name="Cox M.P."/>
            <person name="Ganley A.R.D."/>
            <person name="David W.J."/>
        </authorList>
    </citation>
    <scope>NUCLEOTIDE SEQUENCE [LARGE SCALE GENOMIC DNA]</scope>
    <source>
        <strain evidence="9">albino</strain>
    </source>
</reference>
<evidence type="ECO:0000256" key="5">
    <source>
        <dbReference type="ARBA" id="ARBA00038359"/>
    </source>
</evidence>
<keyword evidence="9" id="KW-1185">Reference proteome</keyword>
<feature type="transmembrane region" description="Helical" evidence="6">
    <location>
        <begin position="199"/>
        <end position="220"/>
    </location>
</feature>